<protein>
    <recommendedName>
        <fullName evidence="4">ABC transporter permease</fullName>
    </recommendedName>
</protein>
<keyword evidence="3" id="KW-1185">Reference proteome</keyword>
<feature type="transmembrane region" description="Helical" evidence="1">
    <location>
        <begin position="17"/>
        <end position="41"/>
    </location>
</feature>
<name>A0ABM8VAP9_9BACL</name>
<accession>A0ABM8VAP9</accession>
<evidence type="ECO:0008006" key="4">
    <source>
        <dbReference type="Google" id="ProtNLM"/>
    </source>
</evidence>
<dbReference type="PANTHER" id="PTHR43471">
    <property type="entry name" value="ABC TRANSPORTER PERMEASE"/>
    <property type="match status" value="1"/>
</dbReference>
<dbReference type="Proteomes" id="UP000730618">
    <property type="component" value="Unassembled WGS sequence"/>
</dbReference>
<dbReference type="EMBL" id="CAJVCE010000001">
    <property type="protein sequence ID" value="CAG7617021.1"/>
    <property type="molecule type" value="Genomic_DNA"/>
</dbReference>
<dbReference type="Pfam" id="PF12679">
    <property type="entry name" value="ABC2_membrane_2"/>
    <property type="match status" value="1"/>
</dbReference>
<proteinExistence type="predicted"/>
<feature type="transmembrane region" description="Helical" evidence="1">
    <location>
        <begin position="181"/>
        <end position="201"/>
    </location>
</feature>
<feature type="transmembrane region" description="Helical" evidence="1">
    <location>
        <begin position="62"/>
        <end position="86"/>
    </location>
</feature>
<feature type="transmembrane region" description="Helical" evidence="1">
    <location>
        <begin position="119"/>
        <end position="141"/>
    </location>
</feature>
<comment type="caution">
    <text evidence="2">The sequence shown here is derived from an EMBL/GenBank/DDBJ whole genome shotgun (WGS) entry which is preliminary data.</text>
</comment>
<feature type="transmembrane region" description="Helical" evidence="1">
    <location>
        <begin position="153"/>
        <end position="175"/>
    </location>
</feature>
<evidence type="ECO:0000256" key="1">
    <source>
        <dbReference type="SAM" id="Phobius"/>
    </source>
</evidence>
<sequence length="295" mass="32506">MITIIGMTWKEMLRKKVMLLTLLMTVVFLIAFWFVASTLGNRFLGISTRIDPESAEFLIERYVTGGVILTLGFFFGSFVVAFLSIFSSFSVIAGEAEQGVLQALLPRPIPRWQWYAGRWIGFVSLGIGYALLLFCSILAVTRMHATIPSDLGSLTLSFLLFASVVPILISISMLGSCYFSALGNGVFMTMLFGVGWLGGMIEKLAGSFPLDQVVIKPLMTIAGVMSLLMPADAIQRRMLAEMFNLSELQGIVNLNRSLGPFAFNQVPSNAFLLYAAAYTLLALLAGFWLFKRKDL</sequence>
<evidence type="ECO:0000313" key="3">
    <source>
        <dbReference type="Proteomes" id="UP000730618"/>
    </source>
</evidence>
<feature type="transmembrane region" description="Helical" evidence="1">
    <location>
        <begin position="271"/>
        <end position="290"/>
    </location>
</feature>
<keyword evidence="1" id="KW-1133">Transmembrane helix</keyword>
<keyword evidence="1" id="KW-0812">Transmembrane</keyword>
<dbReference type="RefSeq" id="WP_218096724.1">
    <property type="nucleotide sequence ID" value="NZ_CAJVCE010000001.1"/>
</dbReference>
<organism evidence="2 3">
    <name type="scientific">Paenibacillus allorhizosphaerae</name>
    <dbReference type="NCBI Taxonomy" id="2849866"/>
    <lineage>
        <taxon>Bacteria</taxon>
        <taxon>Bacillati</taxon>
        <taxon>Bacillota</taxon>
        <taxon>Bacilli</taxon>
        <taxon>Bacillales</taxon>
        <taxon>Paenibacillaceae</taxon>
        <taxon>Paenibacillus</taxon>
    </lineage>
</organism>
<gene>
    <name evidence="2" type="ORF">PAECIP111802_00355</name>
</gene>
<evidence type="ECO:0000313" key="2">
    <source>
        <dbReference type="EMBL" id="CAG7617021.1"/>
    </source>
</evidence>
<reference evidence="2 3" key="1">
    <citation type="submission" date="2021-06" db="EMBL/GenBank/DDBJ databases">
        <authorList>
            <person name="Criscuolo A."/>
        </authorList>
    </citation>
    <scope>NUCLEOTIDE SEQUENCE [LARGE SCALE GENOMIC DNA]</scope>
    <source>
        <strain evidence="3">CIP 111802</strain>
    </source>
</reference>
<keyword evidence="1" id="KW-0472">Membrane</keyword>